<protein>
    <submittedName>
        <fullName evidence="2">Uncharacterized protein</fullName>
    </submittedName>
</protein>
<reference evidence="3" key="1">
    <citation type="submission" date="2015-12" db="EMBL/GenBank/DDBJ databases">
        <title>Update maize B73 reference genome by single molecule sequencing technologies.</title>
        <authorList>
            <consortium name="Maize Genome Sequencing Project"/>
            <person name="Ware D."/>
        </authorList>
    </citation>
    <scope>NUCLEOTIDE SEQUENCE [LARGE SCALE GENOMIC DNA]</scope>
    <source>
        <strain evidence="3">cv. B73</strain>
    </source>
</reference>
<evidence type="ECO:0000313" key="2">
    <source>
        <dbReference type="EnsemblPlants" id="Zm00001eb061010_P001"/>
    </source>
</evidence>
<name>A0A804M5N0_MAIZE</name>
<feature type="compositionally biased region" description="Basic residues" evidence="1">
    <location>
        <begin position="210"/>
        <end position="219"/>
    </location>
</feature>
<feature type="compositionally biased region" description="Basic and acidic residues" evidence="1">
    <location>
        <begin position="59"/>
        <end position="77"/>
    </location>
</feature>
<feature type="compositionally biased region" description="Basic and acidic residues" evidence="1">
    <location>
        <begin position="106"/>
        <end position="116"/>
    </location>
</feature>
<dbReference type="EnsemblPlants" id="Zm00001eb061010_T001">
    <property type="protein sequence ID" value="Zm00001eb061010_P001"/>
    <property type="gene ID" value="Zm00001eb061010"/>
</dbReference>
<dbReference type="Gramene" id="Zm00001eb061010_T001">
    <property type="protein sequence ID" value="Zm00001eb061010_P001"/>
    <property type="gene ID" value="Zm00001eb061010"/>
</dbReference>
<dbReference type="InParanoid" id="A0A804M5N0"/>
<dbReference type="AlphaFoldDB" id="A0A804M5N0"/>
<evidence type="ECO:0000313" key="3">
    <source>
        <dbReference type="Proteomes" id="UP000007305"/>
    </source>
</evidence>
<reference evidence="2" key="3">
    <citation type="submission" date="2021-05" db="UniProtKB">
        <authorList>
            <consortium name="EnsemblPlants"/>
        </authorList>
    </citation>
    <scope>IDENTIFICATION</scope>
    <source>
        <strain evidence="2">cv. B73</strain>
    </source>
</reference>
<reference evidence="2" key="2">
    <citation type="submission" date="2019-07" db="EMBL/GenBank/DDBJ databases">
        <authorList>
            <person name="Seetharam A."/>
            <person name="Woodhouse M."/>
            <person name="Cannon E."/>
        </authorList>
    </citation>
    <scope>NUCLEOTIDE SEQUENCE [LARGE SCALE GENOMIC DNA]</scope>
    <source>
        <strain evidence="2">cv. B73</strain>
    </source>
</reference>
<feature type="compositionally biased region" description="Basic and acidic residues" evidence="1">
    <location>
        <begin position="171"/>
        <end position="186"/>
    </location>
</feature>
<feature type="compositionally biased region" description="Basic and acidic residues" evidence="1">
    <location>
        <begin position="22"/>
        <end position="32"/>
    </location>
</feature>
<keyword evidence="3" id="KW-1185">Reference proteome</keyword>
<evidence type="ECO:0000256" key="1">
    <source>
        <dbReference type="SAM" id="MobiDB-lite"/>
    </source>
</evidence>
<dbReference type="Proteomes" id="UP000007305">
    <property type="component" value="Chromosome 1"/>
</dbReference>
<feature type="compositionally biased region" description="Acidic residues" evidence="1">
    <location>
        <begin position="48"/>
        <end position="58"/>
    </location>
</feature>
<organism evidence="2 3">
    <name type="scientific">Zea mays</name>
    <name type="common">Maize</name>
    <dbReference type="NCBI Taxonomy" id="4577"/>
    <lineage>
        <taxon>Eukaryota</taxon>
        <taxon>Viridiplantae</taxon>
        <taxon>Streptophyta</taxon>
        <taxon>Embryophyta</taxon>
        <taxon>Tracheophyta</taxon>
        <taxon>Spermatophyta</taxon>
        <taxon>Magnoliopsida</taxon>
        <taxon>Liliopsida</taxon>
        <taxon>Poales</taxon>
        <taxon>Poaceae</taxon>
        <taxon>PACMAD clade</taxon>
        <taxon>Panicoideae</taxon>
        <taxon>Andropogonodae</taxon>
        <taxon>Andropogoneae</taxon>
        <taxon>Tripsacinae</taxon>
        <taxon>Zea</taxon>
    </lineage>
</organism>
<feature type="compositionally biased region" description="Low complexity" evidence="1">
    <location>
        <begin position="131"/>
        <end position="153"/>
    </location>
</feature>
<accession>A0A804M5N0</accession>
<feature type="region of interest" description="Disordered" evidence="1">
    <location>
        <begin position="22"/>
        <end position="246"/>
    </location>
</feature>
<proteinExistence type="predicted"/>
<feature type="compositionally biased region" description="Basic residues" evidence="1">
    <location>
        <begin position="187"/>
        <end position="200"/>
    </location>
</feature>
<sequence length="311" mass="33778">MPAAVIDSSSRERVPVSAIRERGASDIERVRLVDVQVHPEGGVQADGDGGDGEGDEEVDSRAGERDGERGGRRERGQHGAVVDLAAEADERAPVAAAEVEPEPGDEERQEHEHGDGAVDEAQEDERERGQRVVGAEVGEVAARPRAGLPAALGPRERRRVQHLPPRARPPRPRERPRAGEEGDPGLRRRSRDRGRGRRLAARGVVLRPELRRRRRRRRGGGRDGTVARPRRGGGWHGGALADPKSPALDRASGCGIRCAAVFGWPLVGLALAWLRRSRTRGSEWKTESKAREEDKGSVLGLVFKSTTSGLI</sequence>